<dbReference type="SUPFAM" id="SSF140663">
    <property type="entry name" value="TTHA0068-like"/>
    <property type="match status" value="1"/>
</dbReference>
<evidence type="ECO:0000313" key="1">
    <source>
        <dbReference type="EMBL" id="QVL34505.1"/>
    </source>
</evidence>
<dbReference type="AlphaFoldDB" id="A0A8E6BCR4"/>
<dbReference type="PANTHER" id="PTHR34796">
    <property type="entry name" value="EXPRESSED PROTEIN"/>
    <property type="match status" value="1"/>
</dbReference>
<dbReference type="KEGG" id="tsph:KIH39_11535"/>
<dbReference type="RefSeq" id="WP_213499558.1">
    <property type="nucleotide sequence ID" value="NZ_CP074694.1"/>
</dbReference>
<gene>
    <name evidence="1" type="ORF">KIH39_11535</name>
</gene>
<dbReference type="Proteomes" id="UP000676194">
    <property type="component" value="Chromosome"/>
</dbReference>
<dbReference type="InterPro" id="IPR005500">
    <property type="entry name" value="DUF309"/>
</dbReference>
<accession>A0A8E6BCR4</accession>
<protein>
    <submittedName>
        <fullName evidence="1">DUF309 domain-containing protein</fullName>
    </submittedName>
</protein>
<evidence type="ECO:0000313" key="2">
    <source>
        <dbReference type="Proteomes" id="UP000676194"/>
    </source>
</evidence>
<dbReference type="Pfam" id="PF03745">
    <property type="entry name" value="DUF309"/>
    <property type="match status" value="1"/>
</dbReference>
<sequence>MKSNANQYDTRYLEGIDLFNSGDFFAAHEIWEELWTDCDANVRRFYQSLIHASVAVYHCLRGNNVGASRLLASGSRYAKLYPNPFLGFRHQEFWAALETCLASADSDGNLDRERIPKIELTLLD</sequence>
<dbReference type="EMBL" id="CP074694">
    <property type="protein sequence ID" value="QVL34505.1"/>
    <property type="molecule type" value="Genomic_DNA"/>
</dbReference>
<proteinExistence type="predicted"/>
<reference evidence="1" key="1">
    <citation type="submission" date="2021-05" db="EMBL/GenBank/DDBJ databases">
        <title>Complete genome sequence of the cellulolytic planctomycete Telmatocola sphagniphila SP2T and characterization of the first cellulase from planctomycetes.</title>
        <authorList>
            <person name="Rakitin A.L."/>
            <person name="Beletsky A.V."/>
            <person name="Naumoff D.G."/>
            <person name="Kulichevskaya I.S."/>
            <person name="Mardanov A.V."/>
            <person name="Ravin N.V."/>
            <person name="Dedysh S.N."/>
        </authorList>
    </citation>
    <scope>NUCLEOTIDE SEQUENCE</scope>
    <source>
        <strain evidence="1">SP2T</strain>
    </source>
</reference>
<dbReference type="PANTHER" id="PTHR34796:SF1">
    <property type="entry name" value="EXPRESSED PROTEIN"/>
    <property type="match status" value="1"/>
</dbReference>
<dbReference type="Gene3D" id="1.10.3450.10">
    <property type="entry name" value="TTHA0068-like"/>
    <property type="match status" value="1"/>
</dbReference>
<dbReference type="InterPro" id="IPR023203">
    <property type="entry name" value="TTHA0068_sf"/>
</dbReference>
<keyword evidence="2" id="KW-1185">Reference proteome</keyword>
<name>A0A8E6BCR4_9BACT</name>
<organism evidence="1 2">
    <name type="scientific">Telmatocola sphagniphila</name>
    <dbReference type="NCBI Taxonomy" id="1123043"/>
    <lineage>
        <taxon>Bacteria</taxon>
        <taxon>Pseudomonadati</taxon>
        <taxon>Planctomycetota</taxon>
        <taxon>Planctomycetia</taxon>
        <taxon>Gemmatales</taxon>
        <taxon>Gemmataceae</taxon>
    </lineage>
</organism>